<dbReference type="RefSeq" id="WP_006934835.1">
    <property type="nucleotide sequence ID" value="NZ_CP023714.1"/>
</dbReference>
<feature type="transmembrane region" description="Helical" evidence="11">
    <location>
        <begin position="144"/>
        <end position="167"/>
    </location>
</feature>
<dbReference type="SMART" id="SM00756">
    <property type="entry name" value="VKc"/>
    <property type="match status" value="1"/>
</dbReference>
<dbReference type="InterPro" id="IPR038354">
    <property type="entry name" value="VKOR_sf"/>
</dbReference>
<dbReference type="InterPro" id="IPR041714">
    <property type="entry name" value="VKOR_Actinobacteria"/>
</dbReference>
<feature type="transmembrane region" description="Helical" evidence="11">
    <location>
        <begin position="117"/>
        <end position="138"/>
    </location>
</feature>
<dbReference type="EMBL" id="CCSD01000073">
    <property type="protein sequence ID" value="CDZ90079.1"/>
    <property type="molecule type" value="Genomic_DNA"/>
</dbReference>
<feature type="compositionally biased region" description="Low complexity" evidence="10">
    <location>
        <begin position="1"/>
        <end position="12"/>
    </location>
</feature>
<dbReference type="OrthoDB" id="9783799at2"/>
<dbReference type="GO" id="GO:0016491">
    <property type="term" value="F:oxidoreductase activity"/>
    <property type="evidence" value="ECO:0007669"/>
    <property type="project" value="UniProtKB-KW"/>
</dbReference>
<dbReference type="GO" id="GO:0016020">
    <property type="term" value="C:membrane"/>
    <property type="evidence" value="ECO:0007669"/>
    <property type="project" value="UniProtKB-SubCell"/>
</dbReference>
<evidence type="ECO:0000256" key="5">
    <source>
        <dbReference type="ARBA" id="ARBA00022989"/>
    </source>
</evidence>
<evidence type="ECO:0000313" key="12">
    <source>
        <dbReference type="EMBL" id="CDZ90079.1"/>
    </source>
</evidence>
<keyword evidence="5 11" id="KW-1133">Transmembrane helix</keyword>
<dbReference type="CDD" id="cd12922">
    <property type="entry name" value="VKOR_5"/>
    <property type="match status" value="1"/>
</dbReference>
<evidence type="ECO:0000313" key="13">
    <source>
        <dbReference type="Proteomes" id="UP000042997"/>
    </source>
</evidence>
<evidence type="ECO:0000256" key="7">
    <source>
        <dbReference type="ARBA" id="ARBA00023136"/>
    </source>
</evidence>
<feature type="region of interest" description="Disordered" evidence="10">
    <location>
        <begin position="1"/>
        <end position="23"/>
    </location>
</feature>
<feature type="transmembrane region" description="Helical" evidence="11">
    <location>
        <begin position="188"/>
        <end position="211"/>
    </location>
</feature>
<dbReference type="Gene3D" id="1.20.1440.130">
    <property type="entry name" value="VKOR domain"/>
    <property type="match status" value="1"/>
</dbReference>
<dbReference type="GO" id="GO:0048038">
    <property type="term" value="F:quinone binding"/>
    <property type="evidence" value="ECO:0007669"/>
    <property type="project" value="UniProtKB-KW"/>
</dbReference>
<organism evidence="12 13">
    <name type="scientific">Rhodococcus ruber</name>
    <dbReference type="NCBI Taxonomy" id="1830"/>
    <lineage>
        <taxon>Bacteria</taxon>
        <taxon>Bacillati</taxon>
        <taxon>Actinomycetota</taxon>
        <taxon>Actinomycetes</taxon>
        <taxon>Mycobacteriales</taxon>
        <taxon>Nocardiaceae</taxon>
        <taxon>Rhodococcus</taxon>
    </lineage>
</organism>
<dbReference type="Pfam" id="PF07884">
    <property type="entry name" value="VKOR"/>
    <property type="match status" value="1"/>
</dbReference>
<feature type="transmembrane region" description="Helical" evidence="11">
    <location>
        <begin position="31"/>
        <end position="51"/>
    </location>
</feature>
<gene>
    <name evidence="12" type="ORF">RHRU231_600012</name>
</gene>
<accession>A0A098BMY0</accession>
<feature type="transmembrane region" description="Helical" evidence="11">
    <location>
        <begin position="92"/>
        <end position="110"/>
    </location>
</feature>
<name>A0A098BMY0_9NOCA</name>
<evidence type="ECO:0000256" key="3">
    <source>
        <dbReference type="ARBA" id="ARBA00022692"/>
    </source>
</evidence>
<evidence type="ECO:0000256" key="9">
    <source>
        <dbReference type="ARBA" id="ARBA00023284"/>
    </source>
</evidence>
<dbReference type="InterPro" id="IPR012932">
    <property type="entry name" value="VKOR"/>
</dbReference>
<protein>
    <submittedName>
        <fullName evidence="12">Putative membrane protein</fullName>
    </submittedName>
</protein>
<evidence type="ECO:0000256" key="2">
    <source>
        <dbReference type="ARBA" id="ARBA00006214"/>
    </source>
</evidence>
<keyword evidence="3 11" id="KW-0812">Transmembrane</keyword>
<comment type="subcellular location">
    <subcellularLocation>
        <location evidence="1">Membrane</location>
        <topology evidence="1">Multi-pass membrane protein</topology>
    </subcellularLocation>
</comment>
<sequence length="215" mass="23491">MSPTSSQSPSSQGVDIADPAPDGSAAEREHLAWLLTVCGGLGLAAALILTVEKIALLADPSYRPSCSINPVISCGSIMTSWQAELFGFPNPLLGIAGFSVLATTGVVLLAGAVPTGWYWDAVFIGLTAAVVFVHWLIFQSLYRIGALCPYCTLVWLVTVLAWWYCLLQRETADPARPGRWRPLLRRHHAVPPTMWVLTVLALITEAFWPYWRTLL</sequence>
<evidence type="ECO:0000256" key="6">
    <source>
        <dbReference type="ARBA" id="ARBA00023002"/>
    </source>
</evidence>
<evidence type="ECO:0000256" key="10">
    <source>
        <dbReference type="SAM" id="MobiDB-lite"/>
    </source>
</evidence>
<keyword evidence="9" id="KW-0676">Redox-active center</keyword>
<evidence type="ECO:0000256" key="8">
    <source>
        <dbReference type="ARBA" id="ARBA00023157"/>
    </source>
</evidence>
<keyword evidence="7 11" id="KW-0472">Membrane</keyword>
<keyword evidence="6" id="KW-0560">Oxidoreductase</keyword>
<proteinExistence type="inferred from homology"/>
<evidence type="ECO:0000256" key="1">
    <source>
        <dbReference type="ARBA" id="ARBA00004141"/>
    </source>
</evidence>
<comment type="similarity">
    <text evidence="2">Belongs to the VKOR family.</text>
</comment>
<keyword evidence="4" id="KW-0874">Quinone</keyword>
<keyword evidence="8" id="KW-1015">Disulfide bond</keyword>
<evidence type="ECO:0000256" key="4">
    <source>
        <dbReference type="ARBA" id="ARBA00022719"/>
    </source>
</evidence>
<dbReference type="Proteomes" id="UP000042997">
    <property type="component" value="Unassembled WGS sequence"/>
</dbReference>
<evidence type="ECO:0000256" key="11">
    <source>
        <dbReference type="SAM" id="Phobius"/>
    </source>
</evidence>
<reference evidence="12 13" key="1">
    <citation type="journal article" date="2014" name="Genome Announc.">
        <title>Draft Genome Sequence of Propane- and Butane-Oxidizing Actinobacterium Rhodococcus ruber IEGM 231.</title>
        <authorList>
            <person name="Ivshina I.B."/>
            <person name="Kuyukina M.S."/>
            <person name="Krivoruchko A.V."/>
            <person name="Barbe V."/>
            <person name="Fischer C."/>
        </authorList>
    </citation>
    <scope>NUCLEOTIDE SEQUENCE [LARGE SCALE GENOMIC DNA]</scope>
</reference>
<dbReference type="AlphaFoldDB" id="A0A098BMY0"/>